<dbReference type="OrthoDB" id="9801106at2"/>
<dbReference type="EMBL" id="AFGF01000079">
    <property type="protein sequence ID" value="EGO64069.1"/>
    <property type="molecule type" value="Genomic_DNA"/>
</dbReference>
<dbReference type="PANTHER" id="PTHR21666:SF290">
    <property type="entry name" value="PEPTIDASE M23 DOMAIN PROTEIN"/>
    <property type="match status" value="1"/>
</dbReference>
<dbReference type="Gene3D" id="2.70.70.10">
    <property type="entry name" value="Glucose Permease (Domain IIA)"/>
    <property type="match status" value="1"/>
</dbReference>
<dbReference type="SUPFAM" id="SSF51261">
    <property type="entry name" value="Duplicated hybrid motif"/>
    <property type="match status" value="1"/>
</dbReference>
<dbReference type="InterPro" id="IPR011055">
    <property type="entry name" value="Dup_hybrid_motif"/>
</dbReference>
<dbReference type="Proteomes" id="UP000003240">
    <property type="component" value="Unassembled WGS sequence"/>
</dbReference>
<evidence type="ECO:0000313" key="2">
    <source>
        <dbReference type="EMBL" id="EGO64069.1"/>
    </source>
</evidence>
<sequence>MSNRLWPVHYWQAKKKRILAAITAFERRRDVTATGLVLIALIFTVAVVSGIQLSNGQSEKEQTGLPAQQGAVQSGVAVTKNEALSSHSVTGLIPGQEPADLLAAKPPPAASVEKPASKASSVPEKGICPVKGSPGLDYGWQYHSAFKDWRYHPGVDILTQGKEPVKAAFNGTVETISDDPRTGLTVVVKSGPYQVLYGSLSEAFVKQGQKLTAGQAVGLTGECFTEPGNHLHIGIKENGEYLNPREVIGN</sequence>
<dbReference type="AlphaFoldDB" id="F7NIU6"/>
<proteinExistence type="predicted"/>
<accession>F7NIU6</accession>
<evidence type="ECO:0000313" key="3">
    <source>
        <dbReference type="Proteomes" id="UP000003240"/>
    </source>
</evidence>
<dbReference type="RefSeq" id="WP_004573277.1">
    <property type="nucleotide sequence ID" value="NZ_AFGF01000079.1"/>
</dbReference>
<dbReference type="eggNOG" id="COG0739">
    <property type="taxonomic scope" value="Bacteria"/>
</dbReference>
<protein>
    <submittedName>
        <fullName evidence="2">Peptidase M23</fullName>
    </submittedName>
</protein>
<dbReference type="CDD" id="cd12797">
    <property type="entry name" value="M23_peptidase"/>
    <property type="match status" value="1"/>
</dbReference>
<dbReference type="Pfam" id="PF01551">
    <property type="entry name" value="Peptidase_M23"/>
    <property type="match status" value="1"/>
</dbReference>
<comment type="caution">
    <text evidence="2">The sequence shown here is derived from an EMBL/GenBank/DDBJ whole genome shotgun (WGS) entry which is preliminary data.</text>
</comment>
<organism evidence="2 3">
    <name type="scientific">Acetonema longum DSM 6540</name>
    <dbReference type="NCBI Taxonomy" id="1009370"/>
    <lineage>
        <taxon>Bacteria</taxon>
        <taxon>Bacillati</taxon>
        <taxon>Bacillota</taxon>
        <taxon>Negativicutes</taxon>
        <taxon>Acetonemataceae</taxon>
        <taxon>Acetonema</taxon>
    </lineage>
</organism>
<name>F7NIU6_9FIRM</name>
<dbReference type="STRING" id="1009370.ALO_09994"/>
<dbReference type="GO" id="GO:0004222">
    <property type="term" value="F:metalloendopeptidase activity"/>
    <property type="evidence" value="ECO:0007669"/>
    <property type="project" value="TreeGrafter"/>
</dbReference>
<evidence type="ECO:0000259" key="1">
    <source>
        <dbReference type="Pfam" id="PF01551"/>
    </source>
</evidence>
<feature type="domain" description="M23ase beta-sheet core" evidence="1">
    <location>
        <begin position="151"/>
        <end position="244"/>
    </location>
</feature>
<dbReference type="InterPro" id="IPR050570">
    <property type="entry name" value="Cell_wall_metabolism_enzyme"/>
</dbReference>
<gene>
    <name evidence="2" type="ORF">ALO_09994</name>
</gene>
<dbReference type="PANTHER" id="PTHR21666">
    <property type="entry name" value="PEPTIDASE-RELATED"/>
    <property type="match status" value="1"/>
</dbReference>
<reference evidence="2 3" key="1">
    <citation type="journal article" date="2011" name="EMBO J.">
        <title>Structural diversity of bacterial flagellar motors.</title>
        <authorList>
            <person name="Chen S."/>
            <person name="Beeby M."/>
            <person name="Murphy G.E."/>
            <person name="Leadbetter J.R."/>
            <person name="Hendrixson D.R."/>
            <person name="Briegel A."/>
            <person name="Li Z."/>
            <person name="Shi J."/>
            <person name="Tocheva E.I."/>
            <person name="Muller A."/>
            <person name="Dobro M.J."/>
            <person name="Jensen G.J."/>
        </authorList>
    </citation>
    <scope>NUCLEOTIDE SEQUENCE [LARGE SCALE GENOMIC DNA]</scope>
    <source>
        <strain evidence="2 3">DSM 6540</strain>
    </source>
</reference>
<dbReference type="InterPro" id="IPR016047">
    <property type="entry name" value="M23ase_b-sheet_dom"/>
</dbReference>
<keyword evidence="3" id="KW-1185">Reference proteome</keyword>